<dbReference type="InterPro" id="IPR015500">
    <property type="entry name" value="Peptidase_S8_subtilisin-rel"/>
</dbReference>
<evidence type="ECO:0000256" key="1">
    <source>
        <dbReference type="ARBA" id="ARBA00011073"/>
    </source>
</evidence>
<name>A0A0F9YPV7_9ZZZZ</name>
<dbReference type="InterPro" id="IPR000209">
    <property type="entry name" value="Peptidase_S8/S53_dom"/>
</dbReference>
<evidence type="ECO:0000256" key="5">
    <source>
        <dbReference type="SAM" id="MobiDB-lite"/>
    </source>
</evidence>
<dbReference type="GO" id="GO:0004252">
    <property type="term" value="F:serine-type endopeptidase activity"/>
    <property type="evidence" value="ECO:0007669"/>
    <property type="project" value="InterPro"/>
</dbReference>
<evidence type="ECO:0000256" key="4">
    <source>
        <dbReference type="ARBA" id="ARBA00022825"/>
    </source>
</evidence>
<dbReference type="InterPro" id="IPR036852">
    <property type="entry name" value="Peptidase_S8/S53_dom_sf"/>
</dbReference>
<evidence type="ECO:0000256" key="3">
    <source>
        <dbReference type="ARBA" id="ARBA00022801"/>
    </source>
</evidence>
<proteinExistence type="inferred from homology"/>
<reference evidence="7" key="1">
    <citation type="journal article" date="2015" name="Nature">
        <title>Complex archaea that bridge the gap between prokaryotes and eukaryotes.</title>
        <authorList>
            <person name="Spang A."/>
            <person name="Saw J.H."/>
            <person name="Jorgensen S.L."/>
            <person name="Zaremba-Niedzwiedzka K."/>
            <person name="Martijn J."/>
            <person name="Lind A.E."/>
            <person name="van Eijk R."/>
            <person name="Schleper C."/>
            <person name="Guy L."/>
            <person name="Ettema T.J."/>
        </authorList>
    </citation>
    <scope>NUCLEOTIDE SEQUENCE</scope>
</reference>
<dbReference type="PROSITE" id="PS51892">
    <property type="entry name" value="SUBTILASE"/>
    <property type="match status" value="1"/>
</dbReference>
<dbReference type="EMBL" id="LAZR01000015">
    <property type="protein sequence ID" value="KKO06704.1"/>
    <property type="molecule type" value="Genomic_DNA"/>
</dbReference>
<dbReference type="CDD" id="cd05561">
    <property type="entry name" value="Peptidases_S8_4"/>
    <property type="match status" value="1"/>
</dbReference>
<sequence length="544" mass="57975">MPHKYLLGASAAVCMAVALPLAALPLVEVDISKVAELTNLAELPQTVEQLPDSLRGVDTRLSDIADISQTVEQLPDSLRGLDTGLSDGISLSQPDVLVRQLSDSLIETSAGLQDALPLSLPLSDSQILEPLLQVPGTVTTQLIAPLTATLAQPLELSPSIDLIEALPQRLPIVDSQGAPLFVEVEVEHGWRAVEREWLLLLSGEEWNRLLLEAPTLAAYVTEQHDFPVLARRMIRLKVPARLDSPEGMRQALPQRVLRFLDRNHIYTPQTSKELDDVKEAGSSGGLCDQPLRVGMIDTGVAMDHPAFNNPAGNALQRRAFLDVGPGAPEGHGTAVASVLIGRGPQLNPLLPHATLLSASVFYRQDDLNQGATLFHLLQAMEWLAAEGVAVINMSLTGPDNAVLHEAVAALLERGVQIVAAAGNEGPAAQPLYPAAYPGVLAATAVDQDWHLYRWANRGPHIAFAAPGVAVLTARVGGDYGSKTGTSMAAPVLTAFLACALEQHQGDAKRAWAQLMEQAEDLGEPGRDPEYGYGLLTPGSSANAR</sequence>
<dbReference type="AlphaFoldDB" id="A0A0F9YPV7"/>
<dbReference type="PRINTS" id="PR00723">
    <property type="entry name" value="SUBTILISIN"/>
</dbReference>
<keyword evidence="4" id="KW-0720">Serine protease</keyword>
<evidence type="ECO:0000259" key="6">
    <source>
        <dbReference type="Pfam" id="PF00082"/>
    </source>
</evidence>
<feature type="domain" description="Peptidase S8/S53" evidence="6">
    <location>
        <begin position="292"/>
        <end position="533"/>
    </location>
</feature>
<dbReference type="GO" id="GO:0006508">
    <property type="term" value="P:proteolysis"/>
    <property type="evidence" value="ECO:0007669"/>
    <property type="project" value="UniProtKB-KW"/>
</dbReference>
<keyword evidence="3" id="KW-0378">Hydrolase</keyword>
<feature type="region of interest" description="Disordered" evidence="5">
    <location>
        <begin position="519"/>
        <end position="544"/>
    </location>
</feature>
<evidence type="ECO:0000256" key="2">
    <source>
        <dbReference type="ARBA" id="ARBA00022670"/>
    </source>
</evidence>
<dbReference type="InterPro" id="IPR050131">
    <property type="entry name" value="Peptidase_S8_subtilisin-like"/>
</dbReference>
<dbReference type="PANTHER" id="PTHR43806:SF11">
    <property type="entry name" value="CEREVISIN-RELATED"/>
    <property type="match status" value="1"/>
</dbReference>
<dbReference type="PANTHER" id="PTHR43806">
    <property type="entry name" value="PEPTIDASE S8"/>
    <property type="match status" value="1"/>
</dbReference>
<comment type="similarity">
    <text evidence="1">Belongs to the peptidase S8 family.</text>
</comment>
<dbReference type="SUPFAM" id="SSF52743">
    <property type="entry name" value="Subtilisin-like"/>
    <property type="match status" value="1"/>
</dbReference>
<comment type="caution">
    <text evidence="7">The sequence shown here is derived from an EMBL/GenBank/DDBJ whole genome shotgun (WGS) entry which is preliminary data.</text>
</comment>
<keyword evidence="2" id="KW-0645">Protease</keyword>
<accession>A0A0F9YPV7</accession>
<gene>
    <name evidence="7" type="ORF">LCGC14_0065120</name>
</gene>
<dbReference type="Gene3D" id="3.40.50.200">
    <property type="entry name" value="Peptidase S8/S53 domain"/>
    <property type="match status" value="1"/>
</dbReference>
<dbReference type="Pfam" id="PF00082">
    <property type="entry name" value="Peptidase_S8"/>
    <property type="match status" value="1"/>
</dbReference>
<protein>
    <recommendedName>
        <fullName evidence="6">Peptidase S8/S53 domain-containing protein</fullName>
    </recommendedName>
</protein>
<evidence type="ECO:0000313" key="7">
    <source>
        <dbReference type="EMBL" id="KKO06704.1"/>
    </source>
</evidence>
<organism evidence="7">
    <name type="scientific">marine sediment metagenome</name>
    <dbReference type="NCBI Taxonomy" id="412755"/>
    <lineage>
        <taxon>unclassified sequences</taxon>
        <taxon>metagenomes</taxon>
        <taxon>ecological metagenomes</taxon>
    </lineage>
</organism>